<keyword evidence="1" id="KW-0812">Transmembrane</keyword>
<reference evidence="2" key="1">
    <citation type="submission" date="2016-08" db="EMBL/GenBank/DDBJ databases">
        <title>Construction of infectious full-length cDNA clones of Beet soil-borne mosaic virus and Beet necrotic yellow vein virus A-type by isothermal in vitro recombination analysis of systemic movement, vector transmissions and transreplication properties.</title>
        <authorList>
            <person name="Laufer M."/>
            <person name="Mohammad H."/>
            <person name="Varrelmann M."/>
            <person name="Maiss E."/>
        </authorList>
    </citation>
    <scope>NUCLEOTIDE SEQUENCE</scope>
    <source>
        <strain evidence="2">PV0467/Yu2</strain>
    </source>
</reference>
<sequence>MWIIMLFKPLTVLMMMVRVITISTTHLLVCCSVTPFESLIIVSIRLLIWLGQLFYFLLV</sequence>
<evidence type="ECO:0000313" key="2">
    <source>
        <dbReference type="EMBL" id="AQT03624.1"/>
    </source>
</evidence>
<keyword evidence="1" id="KW-0472">Membrane</keyword>
<keyword evidence="1" id="KW-1133">Transmembrane helix</keyword>
<feature type="transmembrane region" description="Helical" evidence="1">
    <location>
        <begin position="38"/>
        <end position="58"/>
    </location>
</feature>
<accession>A0A247ZL28</accession>
<name>A0A247ZL28_9VIRU</name>
<proteinExistence type="predicted"/>
<dbReference type="EMBL" id="KX665538">
    <property type="protein sequence ID" value="AQT03624.1"/>
    <property type="molecule type" value="Genomic_RNA"/>
</dbReference>
<organism evidence="2">
    <name type="scientific">Beet necrotic yellow vein virus</name>
    <dbReference type="NCBI Taxonomy" id="31721"/>
    <lineage>
        <taxon>Viruses</taxon>
        <taxon>Riboviria</taxon>
        <taxon>Orthornavirae</taxon>
        <taxon>Kitrinoviricota</taxon>
        <taxon>Alsuviricetes</taxon>
        <taxon>Hepelivirales</taxon>
        <taxon>Benyviridae</taxon>
        <taxon>Benyvirus</taxon>
        <taxon>Benyvirus necrobetae</taxon>
    </lineage>
</organism>
<evidence type="ECO:0000256" key="1">
    <source>
        <dbReference type="SAM" id="Phobius"/>
    </source>
</evidence>
<protein>
    <submittedName>
        <fullName evidence="2">Uncharacterized protein</fullName>
    </submittedName>
</protein>
<feature type="transmembrane region" description="Helical" evidence="1">
    <location>
        <begin position="12"/>
        <end position="31"/>
    </location>
</feature>